<name>A0A915JTT9_ROMCU</name>
<dbReference type="Proteomes" id="UP000887565">
    <property type="component" value="Unplaced"/>
</dbReference>
<reference evidence="3" key="1">
    <citation type="submission" date="2022-11" db="UniProtKB">
        <authorList>
            <consortium name="WormBaseParasite"/>
        </authorList>
    </citation>
    <scope>IDENTIFICATION</scope>
</reference>
<evidence type="ECO:0000313" key="2">
    <source>
        <dbReference type="Proteomes" id="UP000887565"/>
    </source>
</evidence>
<protein>
    <submittedName>
        <fullName evidence="3">Uncharacterized protein</fullName>
    </submittedName>
</protein>
<proteinExistence type="predicted"/>
<accession>A0A915JTT9</accession>
<feature type="compositionally biased region" description="Polar residues" evidence="1">
    <location>
        <begin position="113"/>
        <end position="134"/>
    </location>
</feature>
<feature type="region of interest" description="Disordered" evidence="1">
    <location>
        <begin position="149"/>
        <end position="177"/>
    </location>
</feature>
<keyword evidence="2" id="KW-1185">Reference proteome</keyword>
<dbReference type="WBParaSite" id="nRc.2.0.1.t29469-RA">
    <property type="protein sequence ID" value="nRc.2.0.1.t29469-RA"/>
    <property type="gene ID" value="nRc.2.0.1.g29469"/>
</dbReference>
<sequence length="293" mass="31581">MDNNLKVVHLPEHDQEFSISSKNASLIDQNLTTANPSTASSQFFDFETTNDHSPLSAEQQMEISVAGNESAIAASRHSPVSIGAESSASVNFQYTPTLTHQKRVLFAVRDWSPSLQSSPPCDDSPTTAGSTAADSRSLGELRRLVTVKHQASPQQQANGCPCRARQTRNGGGDVRTSDDTAAAAASTMHRWRSIKRVCSRCSSKLGQESPVVGAGGTTGQMTNKNLENASAKLNTTISMESSFDDSRHLDGNTADYTDADSVILFGDDLFKVIDCRSNTFSHFPSIEYTSIKL</sequence>
<organism evidence="2 3">
    <name type="scientific">Romanomermis culicivorax</name>
    <name type="common">Nematode worm</name>
    <dbReference type="NCBI Taxonomy" id="13658"/>
    <lineage>
        <taxon>Eukaryota</taxon>
        <taxon>Metazoa</taxon>
        <taxon>Ecdysozoa</taxon>
        <taxon>Nematoda</taxon>
        <taxon>Enoplea</taxon>
        <taxon>Dorylaimia</taxon>
        <taxon>Mermithida</taxon>
        <taxon>Mermithoidea</taxon>
        <taxon>Mermithidae</taxon>
        <taxon>Romanomermis</taxon>
    </lineage>
</organism>
<feature type="region of interest" description="Disordered" evidence="1">
    <location>
        <begin position="113"/>
        <end position="137"/>
    </location>
</feature>
<dbReference type="AlphaFoldDB" id="A0A915JTT9"/>
<evidence type="ECO:0000256" key="1">
    <source>
        <dbReference type="SAM" id="MobiDB-lite"/>
    </source>
</evidence>
<evidence type="ECO:0000313" key="3">
    <source>
        <dbReference type="WBParaSite" id="nRc.2.0.1.t29469-RA"/>
    </source>
</evidence>
<feature type="compositionally biased region" description="Polar residues" evidence="1">
    <location>
        <begin position="149"/>
        <end position="158"/>
    </location>
</feature>